<reference evidence="1 2" key="1">
    <citation type="journal article" date="2024" name="G3 (Bethesda)">
        <title>Genome assembly of Hibiscus sabdariffa L. provides insights into metabolisms of medicinal natural products.</title>
        <authorList>
            <person name="Kim T."/>
        </authorList>
    </citation>
    <scope>NUCLEOTIDE SEQUENCE [LARGE SCALE GENOMIC DNA]</scope>
    <source>
        <strain evidence="1">TK-2024</strain>
        <tissue evidence="1">Old leaves</tissue>
    </source>
</reference>
<organism evidence="1 2">
    <name type="scientific">Hibiscus sabdariffa</name>
    <name type="common">roselle</name>
    <dbReference type="NCBI Taxonomy" id="183260"/>
    <lineage>
        <taxon>Eukaryota</taxon>
        <taxon>Viridiplantae</taxon>
        <taxon>Streptophyta</taxon>
        <taxon>Embryophyta</taxon>
        <taxon>Tracheophyta</taxon>
        <taxon>Spermatophyta</taxon>
        <taxon>Magnoliopsida</taxon>
        <taxon>eudicotyledons</taxon>
        <taxon>Gunneridae</taxon>
        <taxon>Pentapetalae</taxon>
        <taxon>rosids</taxon>
        <taxon>malvids</taxon>
        <taxon>Malvales</taxon>
        <taxon>Malvaceae</taxon>
        <taxon>Malvoideae</taxon>
        <taxon>Hibiscus</taxon>
    </lineage>
</organism>
<sequence length="303" mass="33535">MSGVRDTPSELMKLDVEGSRLEVPVHVLQDQDQDGDNQNAFAKASYACMVRNSESGVENTQDWLDIDPNRIVVLDEDCVVNRNGKSPTIKFSERVHAQIDLNMKTVVIFKLLGRNIGYRTLLNQIHVVWKPWELQLIELDGNYFLVWKRLIHGAVPSLCRKSIRLSPPGVGLNVAYRASNPNKKSNSARAVAGKAIVVPMVDDNPTSLLEHHPTDKKVAHAAVTIMEQGHGRLILSEWVDNVTSQLNVIAAHAYLDSGNSIKAVVGHNGSLENVPPDIVRDNARSIEGVYVTSSHDQPMAFDQ</sequence>
<dbReference type="EMBL" id="JBBPBN010000008">
    <property type="protein sequence ID" value="KAK9033201.1"/>
    <property type="molecule type" value="Genomic_DNA"/>
</dbReference>
<evidence type="ECO:0000313" key="1">
    <source>
        <dbReference type="EMBL" id="KAK9033201.1"/>
    </source>
</evidence>
<dbReference type="Proteomes" id="UP001396334">
    <property type="component" value="Unassembled WGS sequence"/>
</dbReference>
<protein>
    <submittedName>
        <fullName evidence="1">Uncharacterized protein</fullName>
    </submittedName>
</protein>
<comment type="caution">
    <text evidence="1">The sequence shown here is derived from an EMBL/GenBank/DDBJ whole genome shotgun (WGS) entry which is preliminary data.</text>
</comment>
<proteinExistence type="predicted"/>
<evidence type="ECO:0000313" key="2">
    <source>
        <dbReference type="Proteomes" id="UP001396334"/>
    </source>
</evidence>
<keyword evidence="2" id="KW-1185">Reference proteome</keyword>
<name>A0ABR2T7A2_9ROSI</name>
<accession>A0ABR2T7A2</accession>
<gene>
    <name evidence="1" type="ORF">V6N11_018238</name>
</gene>